<accession>J3LLS0</accession>
<reference evidence="1" key="2">
    <citation type="submission" date="2013-04" db="UniProtKB">
        <authorList>
            <consortium name="EnsemblPlants"/>
        </authorList>
    </citation>
    <scope>IDENTIFICATION</scope>
</reference>
<evidence type="ECO:0000313" key="2">
    <source>
        <dbReference type="Proteomes" id="UP000006038"/>
    </source>
</evidence>
<dbReference type="AlphaFoldDB" id="J3LLS0"/>
<sequence length="100" mass="11516">MLFNNRLVSLRQVIWHRDIIAWRHETWCRDRVDWGQGCVNLGWCRVRSTNPILAAHIVAPNCDIGLAIGWVVARLGKNDPGLNFIPGSEIENRVKLFLEQ</sequence>
<proteinExistence type="predicted"/>
<dbReference type="Proteomes" id="UP000006038">
    <property type="component" value="Chromosome 3"/>
</dbReference>
<organism evidence="1">
    <name type="scientific">Oryza brachyantha</name>
    <name type="common">malo sina</name>
    <dbReference type="NCBI Taxonomy" id="4533"/>
    <lineage>
        <taxon>Eukaryota</taxon>
        <taxon>Viridiplantae</taxon>
        <taxon>Streptophyta</taxon>
        <taxon>Embryophyta</taxon>
        <taxon>Tracheophyta</taxon>
        <taxon>Spermatophyta</taxon>
        <taxon>Magnoliopsida</taxon>
        <taxon>Liliopsida</taxon>
        <taxon>Poales</taxon>
        <taxon>Poaceae</taxon>
        <taxon>BOP clade</taxon>
        <taxon>Oryzoideae</taxon>
        <taxon>Oryzeae</taxon>
        <taxon>Oryzinae</taxon>
        <taxon>Oryza</taxon>
    </lineage>
</organism>
<dbReference type="EnsemblPlants" id="OB03G19960.1">
    <property type="protein sequence ID" value="OB03G19960.1"/>
    <property type="gene ID" value="OB03G19960"/>
</dbReference>
<reference evidence="1" key="1">
    <citation type="journal article" date="2013" name="Nat. Commun.">
        <title>Whole-genome sequencing of Oryza brachyantha reveals mechanisms underlying Oryza genome evolution.</title>
        <authorList>
            <person name="Chen J."/>
            <person name="Huang Q."/>
            <person name="Gao D."/>
            <person name="Wang J."/>
            <person name="Lang Y."/>
            <person name="Liu T."/>
            <person name="Li B."/>
            <person name="Bai Z."/>
            <person name="Luis Goicoechea J."/>
            <person name="Liang C."/>
            <person name="Chen C."/>
            <person name="Zhang W."/>
            <person name="Sun S."/>
            <person name="Liao Y."/>
            <person name="Zhang X."/>
            <person name="Yang L."/>
            <person name="Song C."/>
            <person name="Wang M."/>
            <person name="Shi J."/>
            <person name="Liu G."/>
            <person name="Liu J."/>
            <person name="Zhou H."/>
            <person name="Zhou W."/>
            <person name="Yu Q."/>
            <person name="An N."/>
            <person name="Chen Y."/>
            <person name="Cai Q."/>
            <person name="Wang B."/>
            <person name="Liu B."/>
            <person name="Min J."/>
            <person name="Huang Y."/>
            <person name="Wu H."/>
            <person name="Li Z."/>
            <person name="Zhang Y."/>
            <person name="Yin Y."/>
            <person name="Song W."/>
            <person name="Jiang J."/>
            <person name="Jackson S.A."/>
            <person name="Wing R.A."/>
            <person name="Wang J."/>
            <person name="Chen M."/>
        </authorList>
    </citation>
    <scope>NUCLEOTIDE SEQUENCE [LARGE SCALE GENOMIC DNA]</scope>
    <source>
        <strain evidence="1">cv. IRGC 101232</strain>
    </source>
</reference>
<name>J3LLS0_ORYBR</name>
<dbReference type="Gramene" id="OB03G19960.1">
    <property type="protein sequence ID" value="OB03G19960.1"/>
    <property type="gene ID" value="OB03G19960"/>
</dbReference>
<evidence type="ECO:0000313" key="1">
    <source>
        <dbReference type="EnsemblPlants" id="OB03G19960.1"/>
    </source>
</evidence>
<keyword evidence="2" id="KW-1185">Reference proteome</keyword>
<dbReference type="HOGENOM" id="CLU_2313336_0_0_1"/>
<protein>
    <submittedName>
        <fullName evidence="1">Uncharacterized protein</fullName>
    </submittedName>
</protein>